<sequence length="255" mass="27739">MSSLMPIQRRTVALLTRATKQAPNARRTIITGLPRRLPTRASSSSSSSSSTPRCTTQPQTYSYTYTFTKTKQTPSPSPLSQHRQNSTKANDNSFKQWGFEDITSSLPTTNTNTTTKTPPSHPLKSLILIDVREPAELNATGIIPGAVSVPLASQPDALFLTPDEFETRFGFPKPGVEEEGTLSATDGNKTEGGKNEGQDNAPEIVFYCKAGVRARAAAQLAVQAGYDASRIGVYEGSWLDWADRGGRVERWEGED</sequence>
<protein>
    <recommendedName>
        <fullName evidence="2">Rhodanese domain-containing protein</fullName>
    </recommendedName>
</protein>
<dbReference type="EMBL" id="KZ824300">
    <property type="protein sequence ID" value="RAL09846.1"/>
    <property type="molecule type" value="Genomic_DNA"/>
</dbReference>
<feature type="compositionally biased region" description="Polar residues" evidence="1">
    <location>
        <begin position="78"/>
        <end position="94"/>
    </location>
</feature>
<dbReference type="PANTHER" id="PTHR44086">
    <property type="entry name" value="THIOSULFATE SULFURTRANSFERASE RDL2, MITOCHONDRIAL-RELATED"/>
    <property type="match status" value="1"/>
</dbReference>
<evidence type="ECO:0000313" key="4">
    <source>
        <dbReference type="Proteomes" id="UP000248961"/>
    </source>
</evidence>
<evidence type="ECO:0000256" key="1">
    <source>
        <dbReference type="SAM" id="MobiDB-lite"/>
    </source>
</evidence>
<dbReference type="GO" id="GO:0005739">
    <property type="term" value="C:mitochondrion"/>
    <property type="evidence" value="ECO:0007669"/>
    <property type="project" value="TreeGrafter"/>
</dbReference>
<dbReference type="Gene3D" id="3.40.250.10">
    <property type="entry name" value="Rhodanese-like domain"/>
    <property type="match status" value="1"/>
</dbReference>
<dbReference type="GO" id="GO:0004792">
    <property type="term" value="F:thiosulfate-cyanide sulfurtransferase activity"/>
    <property type="evidence" value="ECO:0007669"/>
    <property type="project" value="TreeGrafter"/>
</dbReference>
<dbReference type="PANTHER" id="PTHR44086:SF10">
    <property type="entry name" value="THIOSULFATE SULFURTRANSFERASE_RHODANESE-LIKE DOMAIN-CONTAINING PROTEIN 3"/>
    <property type="match status" value="1"/>
</dbReference>
<dbReference type="STRING" id="1450537.A0A395HQG5"/>
<dbReference type="OrthoDB" id="566238at2759"/>
<reference evidence="3 4" key="1">
    <citation type="submission" date="2018-02" db="EMBL/GenBank/DDBJ databases">
        <title>The genomes of Aspergillus section Nigri reveals drivers in fungal speciation.</title>
        <authorList>
            <consortium name="DOE Joint Genome Institute"/>
            <person name="Vesth T.C."/>
            <person name="Nybo J."/>
            <person name="Theobald S."/>
            <person name="Brandl J."/>
            <person name="Frisvad J.C."/>
            <person name="Nielsen K.F."/>
            <person name="Lyhne E.K."/>
            <person name="Kogle M.E."/>
            <person name="Kuo A."/>
            <person name="Riley R."/>
            <person name="Clum A."/>
            <person name="Nolan M."/>
            <person name="Lipzen A."/>
            <person name="Salamov A."/>
            <person name="Henrissat B."/>
            <person name="Wiebenga A."/>
            <person name="De vries R.P."/>
            <person name="Grigoriev I.V."/>
            <person name="Mortensen U.H."/>
            <person name="Andersen M.R."/>
            <person name="Baker S.E."/>
        </authorList>
    </citation>
    <scope>NUCLEOTIDE SEQUENCE [LARGE SCALE GENOMIC DNA]</scope>
    <source>
        <strain evidence="3 4">CBS 101889</strain>
    </source>
</reference>
<dbReference type="SUPFAM" id="SSF52821">
    <property type="entry name" value="Rhodanese/Cell cycle control phosphatase"/>
    <property type="match status" value="1"/>
</dbReference>
<name>A0A395HQG5_ASPHC</name>
<dbReference type="CDD" id="cd01519">
    <property type="entry name" value="RHOD_HSP67B2"/>
    <property type="match status" value="1"/>
</dbReference>
<dbReference type="InterPro" id="IPR001763">
    <property type="entry name" value="Rhodanese-like_dom"/>
</dbReference>
<dbReference type="VEuPathDB" id="FungiDB:BO97DRAFT_395498"/>
<dbReference type="RefSeq" id="XP_025549000.1">
    <property type="nucleotide sequence ID" value="XM_025694033.1"/>
</dbReference>
<dbReference type="AlphaFoldDB" id="A0A395HQG5"/>
<dbReference type="Proteomes" id="UP000248961">
    <property type="component" value="Unassembled WGS sequence"/>
</dbReference>
<organism evidence="3 4">
    <name type="scientific">Aspergillus homomorphus (strain CBS 101889)</name>
    <dbReference type="NCBI Taxonomy" id="1450537"/>
    <lineage>
        <taxon>Eukaryota</taxon>
        <taxon>Fungi</taxon>
        <taxon>Dikarya</taxon>
        <taxon>Ascomycota</taxon>
        <taxon>Pezizomycotina</taxon>
        <taxon>Eurotiomycetes</taxon>
        <taxon>Eurotiomycetidae</taxon>
        <taxon>Eurotiales</taxon>
        <taxon>Aspergillaceae</taxon>
        <taxon>Aspergillus</taxon>
        <taxon>Aspergillus subgen. Circumdati</taxon>
    </lineage>
</organism>
<keyword evidence="4" id="KW-1185">Reference proteome</keyword>
<gene>
    <name evidence="3" type="ORF">BO97DRAFT_395498</name>
</gene>
<feature type="domain" description="Rhodanese" evidence="2">
    <location>
        <begin position="122"/>
        <end position="250"/>
    </location>
</feature>
<dbReference type="PROSITE" id="PS50206">
    <property type="entry name" value="RHODANESE_3"/>
    <property type="match status" value="1"/>
</dbReference>
<accession>A0A395HQG5</accession>
<feature type="region of interest" description="Disordered" evidence="1">
    <location>
        <begin position="18"/>
        <end position="94"/>
    </location>
</feature>
<dbReference type="SMART" id="SM00450">
    <property type="entry name" value="RHOD"/>
    <property type="match status" value="1"/>
</dbReference>
<feature type="region of interest" description="Disordered" evidence="1">
    <location>
        <begin position="171"/>
        <end position="199"/>
    </location>
</feature>
<dbReference type="Pfam" id="PF00581">
    <property type="entry name" value="Rhodanese"/>
    <property type="match status" value="1"/>
</dbReference>
<evidence type="ECO:0000259" key="2">
    <source>
        <dbReference type="PROSITE" id="PS50206"/>
    </source>
</evidence>
<dbReference type="InterPro" id="IPR036873">
    <property type="entry name" value="Rhodanese-like_dom_sf"/>
</dbReference>
<proteinExistence type="predicted"/>
<evidence type="ECO:0000313" key="3">
    <source>
        <dbReference type="EMBL" id="RAL09846.1"/>
    </source>
</evidence>
<dbReference type="GeneID" id="37198322"/>
<feature type="compositionally biased region" description="Low complexity" evidence="1">
    <location>
        <begin position="42"/>
        <end position="73"/>
    </location>
</feature>
<feature type="compositionally biased region" description="Basic and acidic residues" evidence="1">
    <location>
        <begin position="188"/>
        <end position="197"/>
    </location>
</feature>